<dbReference type="PROSITE" id="PS50054">
    <property type="entry name" value="TYR_PHOSPHATASE_DUAL"/>
    <property type="match status" value="1"/>
</dbReference>
<organism evidence="9 10">
    <name type="scientific">Apophysomyces ossiformis</name>
    <dbReference type="NCBI Taxonomy" id="679940"/>
    <lineage>
        <taxon>Eukaryota</taxon>
        <taxon>Fungi</taxon>
        <taxon>Fungi incertae sedis</taxon>
        <taxon>Mucoromycota</taxon>
        <taxon>Mucoromycotina</taxon>
        <taxon>Mucoromycetes</taxon>
        <taxon>Mucorales</taxon>
        <taxon>Mucorineae</taxon>
        <taxon>Mucoraceae</taxon>
        <taxon>Apophysomyces</taxon>
    </lineage>
</organism>
<dbReference type="SMART" id="SM00195">
    <property type="entry name" value="DSPc"/>
    <property type="match status" value="1"/>
</dbReference>
<dbReference type="InterPro" id="IPR000340">
    <property type="entry name" value="Dual-sp_phosphatase_cat-dom"/>
</dbReference>
<dbReference type="PROSITE" id="PS50056">
    <property type="entry name" value="TYR_PHOSPHATASE_2"/>
    <property type="match status" value="1"/>
</dbReference>
<dbReference type="InterPro" id="IPR036873">
    <property type="entry name" value="Rhodanese-like_dom_sf"/>
</dbReference>
<feature type="region of interest" description="Disordered" evidence="5">
    <location>
        <begin position="324"/>
        <end position="354"/>
    </location>
</feature>
<dbReference type="OrthoDB" id="273181at2759"/>
<comment type="caution">
    <text evidence="9">The sequence shown here is derived from an EMBL/GenBank/DDBJ whole genome shotgun (WGS) entry which is preliminary data.</text>
</comment>
<dbReference type="EMBL" id="JABAYA010000151">
    <property type="protein sequence ID" value="KAF7723461.1"/>
    <property type="molecule type" value="Genomic_DNA"/>
</dbReference>
<dbReference type="SMART" id="SM00450">
    <property type="entry name" value="RHOD"/>
    <property type="match status" value="1"/>
</dbReference>
<dbReference type="SUPFAM" id="SSF52821">
    <property type="entry name" value="Rhodanese/Cell cycle control phosphatase"/>
    <property type="match status" value="1"/>
</dbReference>
<dbReference type="InterPro" id="IPR000387">
    <property type="entry name" value="Tyr_Pase_dom"/>
</dbReference>
<evidence type="ECO:0000259" key="8">
    <source>
        <dbReference type="PROSITE" id="PS50206"/>
    </source>
</evidence>
<feature type="compositionally biased region" description="Low complexity" evidence="5">
    <location>
        <begin position="328"/>
        <end position="340"/>
    </location>
</feature>
<feature type="compositionally biased region" description="Low complexity" evidence="5">
    <location>
        <begin position="108"/>
        <end position="121"/>
    </location>
</feature>
<dbReference type="InterPro" id="IPR020422">
    <property type="entry name" value="TYR_PHOSPHATASE_DUAL_dom"/>
</dbReference>
<dbReference type="PANTHER" id="PTHR10159">
    <property type="entry name" value="DUAL SPECIFICITY PROTEIN PHOSPHATASE"/>
    <property type="match status" value="1"/>
</dbReference>
<dbReference type="Pfam" id="PF00782">
    <property type="entry name" value="DSPc"/>
    <property type="match status" value="1"/>
</dbReference>
<evidence type="ECO:0000259" key="7">
    <source>
        <dbReference type="PROSITE" id="PS50056"/>
    </source>
</evidence>
<dbReference type="AlphaFoldDB" id="A0A8H7BNI9"/>
<dbReference type="Pfam" id="PF00581">
    <property type="entry name" value="Rhodanese"/>
    <property type="match status" value="1"/>
</dbReference>
<feature type="compositionally biased region" description="Polar residues" evidence="5">
    <location>
        <begin position="88"/>
        <end position="104"/>
    </location>
</feature>
<evidence type="ECO:0000256" key="5">
    <source>
        <dbReference type="SAM" id="MobiDB-lite"/>
    </source>
</evidence>
<feature type="domain" description="Rhodanese" evidence="8">
    <location>
        <begin position="264"/>
        <end position="414"/>
    </location>
</feature>
<protein>
    <recommendedName>
        <fullName evidence="2">protein-tyrosine-phosphatase</fullName>
        <ecNumber evidence="2">3.1.3.48</ecNumber>
    </recommendedName>
</protein>
<gene>
    <name evidence="9" type="ORF">EC973_002015</name>
</gene>
<dbReference type="GO" id="GO:0043409">
    <property type="term" value="P:negative regulation of MAPK cascade"/>
    <property type="evidence" value="ECO:0007669"/>
    <property type="project" value="TreeGrafter"/>
</dbReference>
<feature type="compositionally biased region" description="Basic and acidic residues" evidence="5">
    <location>
        <begin position="1"/>
        <end position="14"/>
    </location>
</feature>
<keyword evidence="3" id="KW-0378">Hydrolase</keyword>
<name>A0A8H7BNI9_9FUNG</name>
<feature type="region of interest" description="Disordered" evidence="5">
    <location>
        <begin position="201"/>
        <end position="229"/>
    </location>
</feature>
<reference evidence="9" key="1">
    <citation type="submission" date="2020-01" db="EMBL/GenBank/DDBJ databases">
        <title>Genome Sequencing of Three Apophysomyces-Like Fungal Strains Confirms a Novel Fungal Genus in the Mucoromycota with divergent Burkholderia-like Endosymbiotic Bacteria.</title>
        <authorList>
            <person name="Stajich J.E."/>
            <person name="Macias A.M."/>
            <person name="Carter-House D."/>
            <person name="Lovett B."/>
            <person name="Kasson L.R."/>
            <person name="Berry K."/>
            <person name="Grigoriev I."/>
            <person name="Chang Y."/>
            <person name="Spatafora J."/>
            <person name="Kasson M.T."/>
        </authorList>
    </citation>
    <scope>NUCLEOTIDE SEQUENCE</scope>
    <source>
        <strain evidence="9">NRRL A-21654</strain>
    </source>
</reference>
<feature type="region of interest" description="Disordered" evidence="5">
    <location>
        <begin position="41"/>
        <end position="63"/>
    </location>
</feature>
<dbReference type="EC" id="3.1.3.48" evidence="2"/>
<dbReference type="Gene3D" id="3.40.250.10">
    <property type="entry name" value="Rhodanese-like domain"/>
    <property type="match status" value="1"/>
</dbReference>
<evidence type="ECO:0000313" key="10">
    <source>
        <dbReference type="Proteomes" id="UP000605846"/>
    </source>
</evidence>
<keyword evidence="4" id="KW-0904">Protein phosphatase</keyword>
<feature type="domain" description="Tyrosine-protein phosphatase" evidence="6">
    <location>
        <begin position="545"/>
        <end position="713"/>
    </location>
</feature>
<dbReference type="Gene3D" id="3.90.190.10">
    <property type="entry name" value="Protein tyrosine phosphatase superfamily"/>
    <property type="match status" value="1"/>
</dbReference>
<evidence type="ECO:0000259" key="6">
    <source>
        <dbReference type="PROSITE" id="PS50054"/>
    </source>
</evidence>
<dbReference type="InterPro" id="IPR001763">
    <property type="entry name" value="Rhodanese-like_dom"/>
</dbReference>
<evidence type="ECO:0000256" key="1">
    <source>
        <dbReference type="ARBA" id="ARBA00008601"/>
    </source>
</evidence>
<dbReference type="CDD" id="cd14498">
    <property type="entry name" value="DSP"/>
    <property type="match status" value="1"/>
</dbReference>
<dbReference type="GO" id="GO:0005737">
    <property type="term" value="C:cytoplasm"/>
    <property type="evidence" value="ECO:0007669"/>
    <property type="project" value="TreeGrafter"/>
</dbReference>
<proteinExistence type="inferred from homology"/>
<dbReference type="PROSITE" id="PS50206">
    <property type="entry name" value="RHODANESE_3"/>
    <property type="match status" value="1"/>
</dbReference>
<feature type="compositionally biased region" description="Polar residues" evidence="5">
    <location>
        <begin position="51"/>
        <end position="63"/>
    </location>
</feature>
<evidence type="ECO:0000256" key="3">
    <source>
        <dbReference type="ARBA" id="ARBA00022801"/>
    </source>
</evidence>
<comment type="similarity">
    <text evidence="1">Belongs to the protein-tyrosine phosphatase family. Non-receptor class dual specificity subfamily.</text>
</comment>
<evidence type="ECO:0000256" key="4">
    <source>
        <dbReference type="ARBA" id="ARBA00022912"/>
    </source>
</evidence>
<dbReference type="PANTHER" id="PTHR10159:SF530">
    <property type="entry name" value="DUAL SPECIFICITY PROTEIN PHOSPHATASE DDB_G0271350-RELATED"/>
    <property type="match status" value="1"/>
</dbReference>
<keyword evidence="10" id="KW-1185">Reference proteome</keyword>
<evidence type="ECO:0000256" key="2">
    <source>
        <dbReference type="ARBA" id="ARBA00013064"/>
    </source>
</evidence>
<dbReference type="SUPFAM" id="SSF52799">
    <property type="entry name" value="(Phosphotyrosine protein) phosphatases II"/>
    <property type="match status" value="1"/>
</dbReference>
<dbReference type="InterPro" id="IPR029021">
    <property type="entry name" value="Prot-tyrosine_phosphatase-like"/>
</dbReference>
<sequence length="762" mass="85166">MLFDRYRKAKRLEDNSSQSNAKKTSLAGTLLRKLPHALTKKAWHAERRQDTSTTAGLVQPRHSSSLPNITLATVHIVSKSIGEHNEEQTPPAQTDISYLQPNTDDNPRPAATASTPALTTAGRPKDNNFDFAAQFNLLTTSKSLKRHSAEQYLAAAVRLEEHMPSSKRAKAGRNKRHSYTFGHITDGVNRLSVAELSSLELPKRPLPAPGPSLIPQRSLSHQPSPQPKLMLTRHHSTSTHVKYPSNTIEGTPLEPDKLIEMLATNQNIMLIDVRNLMDYQKCRIQDSLNVNLPSLLIKRYQRGTVSNFNLENFITTAEGRERYSHRQTSSVSASTPHTSSILEQKATEAAAKRNSRGDKLNLPIWVVYDEKMDPHQVSQAWTLLNVVDRAMTGKTYYLAGGFKAFEKHGQYLAEGAEDGCSDATDKETTLPRRSMSYTMGSARNDKNGLNRRTSLFSLDTQAARVNNANALARRANRRSQASGVGKGELTTPIKDSFILPQSSQSQPLMSHSEECGSMLARVIEDDETAFLTNCSPLTESDFDFVISEIIPGFLFVGPEIENVEQAEQLEARQIRRILNMAEECNDDVEGLQEKMMYRKIAARDTVEMKNIDWVMMEAVCFIGNDSCISFANVQCIDLCNVHIEDAKRNHEPIYVHCKAGKSRSVTAILAYLVASERWTLKQAYRHVIKARPNISPNIGFIAELMKMEGRVHGRVSSFMETDWQSSAMPSPEFTRTLQQLEYAWQQSPQETGVPTAATAALR</sequence>
<feature type="domain" description="Tyrosine specific protein phosphatases" evidence="7">
    <location>
        <begin position="633"/>
        <end position="694"/>
    </location>
</feature>
<evidence type="ECO:0000313" key="9">
    <source>
        <dbReference type="EMBL" id="KAF7723461.1"/>
    </source>
</evidence>
<feature type="region of interest" description="Disordered" evidence="5">
    <location>
        <begin position="1"/>
        <end position="28"/>
    </location>
</feature>
<feature type="compositionally biased region" description="Polar residues" evidence="5">
    <location>
        <begin position="15"/>
        <end position="27"/>
    </location>
</feature>
<dbReference type="Proteomes" id="UP000605846">
    <property type="component" value="Unassembled WGS sequence"/>
</dbReference>
<feature type="region of interest" description="Disordered" evidence="5">
    <location>
        <begin position="82"/>
        <end position="125"/>
    </location>
</feature>
<accession>A0A8H7BNI9</accession>
<dbReference type="GO" id="GO:0004725">
    <property type="term" value="F:protein tyrosine phosphatase activity"/>
    <property type="evidence" value="ECO:0007669"/>
    <property type="project" value="UniProtKB-EC"/>
</dbReference>